<dbReference type="EMBL" id="WAGX01000004">
    <property type="protein sequence ID" value="KAB1440082.1"/>
    <property type="molecule type" value="Genomic_DNA"/>
</dbReference>
<accession>A0A7V7QMU5</accession>
<evidence type="ECO:0000313" key="5">
    <source>
        <dbReference type="Proteomes" id="UP000461768"/>
    </source>
</evidence>
<dbReference type="Gene3D" id="3.40.50.1110">
    <property type="entry name" value="SGNH hydrolase"/>
    <property type="match status" value="1"/>
</dbReference>
<dbReference type="InterPro" id="IPR013830">
    <property type="entry name" value="SGNH_hydro"/>
</dbReference>
<dbReference type="CDD" id="cd01821">
    <property type="entry name" value="Rhamnogalacturan_acetylesterase_like"/>
    <property type="match status" value="1"/>
</dbReference>
<dbReference type="GO" id="GO:0016787">
    <property type="term" value="F:hydrolase activity"/>
    <property type="evidence" value="ECO:0007669"/>
    <property type="project" value="UniProtKB-KW"/>
</dbReference>
<dbReference type="RefSeq" id="WP_151143349.1">
    <property type="nucleotide sequence ID" value="NZ_WAGX01000004.1"/>
</dbReference>
<comment type="caution">
    <text evidence="4">The sequence shown here is derived from an EMBL/GenBank/DDBJ whole genome shotgun (WGS) entry which is preliminary data.</text>
</comment>
<dbReference type="Pfam" id="PF13472">
    <property type="entry name" value="Lipase_GDSL_2"/>
    <property type="match status" value="1"/>
</dbReference>
<dbReference type="InterPro" id="IPR036514">
    <property type="entry name" value="SGNH_hydro_sf"/>
</dbReference>
<keyword evidence="2" id="KW-0378">Hydrolase</keyword>
<gene>
    <name evidence="4" type="ORF">F7O84_06815</name>
</gene>
<evidence type="ECO:0000256" key="2">
    <source>
        <dbReference type="ARBA" id="ARBA00022801"/>
    </source>
</evidence>
<dbReference type="PANTHER" id="PTHR43695:SF1">
    <property type="entry name" value="RHAMNOGALACTURONAN ACETYLESTERASE"/>
    <property type="match status" value="1"/>
</dbReference>
<sequence length="224" mass="25903">MKRIFWAGDSTVKDNYIDTYPRTGIAQGLRLYVKPDVVILNHAENARSTKNFIAEGRLDRIKNEIQENDFLFIEFGHNDWNEDPNRHTQPFGDYQRNLLQMIDVARSKKAYPVLITPLYCRFLDERQSLKENVHFDYPAAMIALAFEQNVPYIDLCKKSETLLLKTDLEVSKGWFMNLTKGRYVAYPDGIKDDAHLQHEGAVVFAKLIADGLKELGSIYAELIR</sequence>
<dbReference type="OrthoDB" id="9807041at2"/>
<name>A0A7V7QMU5_9FIRM</name>
<reference evidence="4 5" key="2">
    <citation type="submission" date="2020-02" db="EMBL/GenBank/DDBJ databases">
        <title>Candidatus Galacturonibacter soehngenii shows hetero-acetogenic catabolism of galacturonic acid but lacks a canonical carbon monoxide dehydrogenase/acetyl-CoA synthase complex.</title>
        <authorList>
            <person name="Diender M."/>
            <person name="Stouten G.R."/>
            <person name="Petersen J.F."/>
            <person name="Nielsen P.H."/>
            <person name="Dueholm M.S."/>
            <person name="Pronk J.T."/>
            <person name="Van Loosdrecht M.C.M."/>
        </authorList>
    </citation>
    <scope>NUCLEOTIDE SEQUENCE [LARGE SCALE GENOMIC DNA]</scope>
    <source>
        <strain evidence="4">GalUA</strain>
    </source>
</reference>
<dbReference type="AlphaFoldDB" id="A0A7V7QMU5"/>
<proteinExistence type="inferred from homology"/>
<feature type="domain" description="SGNH hydrolase-type esterase" evidence="3">
    <location>
        <begin position="8"/>
        <end position="173"/>
    </location>
</feature>
<evidence type="ECO:0000259" key="3">
    <source>
        <dbReference type="Pfam" id="PF13472"/>
    </source>
</evidence>
<comment type="similarity">
    <text evidence="1">Belongs to the 'GDSL' lipolytic enzyme family.</text>
</comment>
<protein>
    <submittedName>
        <fullName evidence="4">Rhamnogalacturonan acetylesterase</fullName>
    </submittedName>
</protein>
<keyword evidence="5" id="KW-1185">Reference proteome</keyword>
<reference evidence="4 5" key="1">
    <citation type="submission" date="2019-09" db="EMBL/GenBank/DDBJ databases">
        <authorList>
            <person name="Valk L.C."/>
        </authorList>
    </citation>
    <scope>NUCLEOTIDE SEQUENCE [LARGE SCALE GENOMIC DNA]</scope>
    <source>
        <strain evidence="4">GalUA</strain>
    </source>
</reference>
<evidence type="ECO:0000313" key="4">
    <source>
        <dbReference type="EMBL" id="KAB1440082.1"/>
    </source>
</evidence>
<dbReference type="InterPro" id="IPR037459">
    <property type="entry name" value="RhgT-like"/>
</dbReference>
<dbReference type="PANTHER" id="PTHR43695">
    <property type="entry name" value="PUTATIVE (AFU_ORTHOLOGUE AFUA_2G17250)-RELATED"/>
    <property type="match status" value="1"/>
</dbReference>
<organism evidence="4 5">
    <name type="scientific">Candidatus Galacturonatibacter soehngenii</name>
    <dbReference type="NCBI Taxonomy" id="2307010"/>
    <lineage>
        <taxon>Bacteria</taxon>
        <taxon>Bacillati</taxon>
        <taxon>Bacillota</taxon>
        <taxon>Clostridia</taxon>
        <taxon>Lachnospirales</taxon>
        <taxon>Lachnospiraceae</taxon>
        <taxon>Candidatus Galacturonatibacter</taxon>
    </lineage>
</organism>
<evidence type="ECO:0000256" key="1">
    <source>
        <dbReference type="ARBA" id="ARBA00008668"/>
    </source>
</evidence>
<dbReference type="Proteomes" id="UP000461768">
    <property type="component" value="Unassembled WGS sequence"/>
</dbReference>
<dbReference type="SUPFAM" id="SSF52266">
    <property type="entry name" value="SGNH hydrolase"/>
    <property type="match status" value="1"/>
</dbReference>